<feature type="binding site" evidence="6">
    <location>
        <position position="283"/>
    </location>
    <ligand>
        <name>pyridoxal 5'-phosphate</name>
        <dbReference type="ChEBI" id="CHEBI:597326"/>
    </ligand>
</feature>
<dbReference type="InterPro" id="IPR015421">
    <property type="entry name" value="PyrdxlP-dep_Trfase_major"/>
</dbReference>
<comment type="similarity">
    <text evidence="6">Belongs to the class-III pyridoxal-phosphate-dependent aminotransferase family. ArgD subfamily.</text>
</comment>
<dbReference type="EMBL" id="CAJEWA010000006">
    <property type="protein sequence ID" value="CAD2079629.1"/>
    <property type="molecule type" value="Genomic_DNA"/>
</dbReference>
<dbReference type="InterPro" id="IPR015424">
    <property type="entry name" value="PyrdxlP-dep_Trfase"/>
</dbReference>
<dbReference type="GO" id="GO:0005737">
    <property type="term" value="C:cytoplasm"/>
    <property type="evidence" value="ECO:0007669"/>
    <property type="project" value="UniProtKB-SubCell"/>
</dbReference>
<keyword evidence="4 6" id="KW-0808">Transferase</keyword>
<dbReference type="EC" id="2.6.1.11" evidence="6"/>
<feature type="binding site" evidence="6">
    <location>
        <position position="282"/>
    </location>
    <ligand>
        <name>N(2)-acetyl-L-ornithine</name>
        <dbReference type="ChEBI" id="CHEBI:57805"/>
    </ligand>
</feature>
<dbReference type="PANTHER" id="PTHR11986">
    <property type="entry name" value="AMINOTRANSFERASE CLASS III"/>
    <property type="match status" value="1"/>
</dbReference>
<evidence type="ECO:0000313" key="10">
    <source>
        <dbReference type="Proteomes" id="UP000545588"/>
    </source>
</evidence>
<comment type="catalytic activity">
    <reaction evidence="6">
        <text>N(2)-acetyl-L-ornithine + 2-oxoglutarate = N-acetyl-L-glutamate 5-semialdehyde + L-glutamate</text>
        <dbReference type="Rhea" id="RHEA:18049"/>
        <dbReference type="ChEBI" id="CHEBI:16810"/>
        <dbReference type="ChEBI" id="CHEBI:29123"/>
        <dbReference type="ChEBI" id="CHEBI:29985"/>
        <dbReference type="ChEBI" id="CHEBI:57805"/>
        <dbReference type="EC" id="2.6.1.11"/>
    </reaction>
</comment>
<dbReference type="PANTHER" id="PTHR11986:SF79">
    <property type="entry name" value="ACETYLORNITHINE AMINOTRANSFERASE, MITOCHONDRIAL"/>
    <property type="match status" value="1"/>
</dbReference>
<dbReference type="GO" id="GO:0042802">
    <property type="term" value="F:identical protein binding"/>
    <property type="evidence" value="ECO:0007669"/>
    <property type="project" value="TreeGrafter"/>
</dbReference>
<keyword evidence="3 6" id="KW-0028">Amino-acid biosynthesis</keyword>
<dbReference type="InterPro" id="IPR015422">
    <property type="entry name" value="PyrdxlP-dep_Trfase_small"/>
</dbReference>
<dbReference type="InterPro" id="IPR004636">
    <property type="entry name" value="AcOrn/SuccOrn_fam"/>
</dbReference>
<evidence type="ECO:0000256" key="6">
    <source>
        <dbReference type="HAMAP-Rule" id="MF_01107"/>
    </source>
</evidence>
<name>A0A6V7RML0_9STAP</name>
<organism evidence="7 9">
    <name type="scientific">Jeotgalicoccus coquinae</name>
    <dbReference type="NCBI Taxonomy" id="709509"/>
    <lineage>
        <taxon>Bacteria</taxon>
        <taxon>Bacillati</taxon>
        <taxon>Bacillota</taxon>
        <taxon>Bacilli</taxon>
        <taxon>Bacillales</taxon>
        <taxon>Staphylococcaceae</taxon>
        <taxon>Jeotgalicoccus</taxon>
    </lineage>
</organism>
<dbReference type="InterPro" id="IPR049704">
    <property type="entry name" value="Aminotrans_3_PPA_site"/>
</dbReference>
<comment type="subcellular location">
    <subcellularLocation>
        <location evidence="6">Cytoplasm</location>
    </subcellularLocation>
</comment>
<dbReference type="AlphaFoldDB" id="A0A6V7RML0"/>
<keyword evidence="1 6" id="KW-0963">Cytoplasm</keyword>
<comment type="pathway">
    <text evidence="6">Amino-acid biosynthesis; L-arginine biosynthesis; N(2)-acetyl-L-ornithine from L-glutamate: step 4/4.</text>
</comment>
<feature type="binding site" evidence="6">
    <location>
        <begin position="225"/>
        <end position="228"/>
    </location>
    <ligand>
        <name>pyridoxal 5'-phosphate</name>
        <dbReference type="ChEBI" id="CHEBI:597326"/>
    </ligand>
</feature>
<reference evidence="8 10" key="2">
    <citation type="submission" date="2020-08" db="EMBL/GenBank/DDBJ databases">
        <title>Genomic Encyclopedia of Type Strains, Phase IV (KMG-IV): sequencing the most valuable type-strain genomes for metagenomic binning, comparative biology and taxonomic classification.</title>
        <authorList>
            <person name="Goeker M."/>
        </authorList>
    </citation>
    <scope>NUCLEOTIDE SEQUENCE [LARGE SCALE GENOMIC DNA]</scope>
    <source>
        <strain evidence="8 10">DSM 22419</strain>
    </source>
</reference>
<dbReference type="UniPathway" id="UPA00068">
    <property type="reaction ID" value="UER00109"/>
</dbReference>
<evidence type="ECO:0000313" key="8">
    <source>
        <dbReference type="EMBL" id="MBB6422128.1"/>
    </source>
</evidence>
<reference evidence="7 9" key="1">
    <citation type="submission" date="2020-07" db="EMBL/GenBank/DDBJ databases">
        <authorList>
            <person name="Criscuolo A."/>
        </authorList>
    </citation>
    <scope>NUCLEOTIDE SEQUENCE [LARGE SCALE GENOMIC DNA]</scope>
    <source>
        <strain evidence="7">CIP111751</strain>
    </source>
</reference>
<evidence type="ECO:0000256" key="4">
    <source>
        <dbReference type="ARBA" id="ARBA00022679"/>
    </source>
</evidence>
<sequence>MTAKDLIELGNSALFNTYNRGDKLFVSGKGVYLTNSDGEEYLDFVSGIATNILGHSNEKIIAAVSKQAATLMHISNIYWNKPSIELADKLVNYKGAGSLEKVFFSNSGAEANEGALKLARKYGREVNGEQCSEVITLTDSFHGRTMATLSATGQPDMHKDFQPLLPGSKYVALNDSDALKAAVNDNTCAVLVETIQGEGGINPLSDEFVQTLKELQADGLLLIIDEVQTGIGRTGTLYSFEQFGLGPDIVTLAKGLGGGFPIGAFMATDKVAAHFNPGDHGTTLGGNPLGTAVGNVIFDEIIDAGLLDNVAARAEQLNAGLQKIADKTGAIAELKGLGLLVGIEFKDGVQAADVITACYDEKMLVVGAKHNVVRLLPPLNVTAAEIDEALEKFGAAVGKAGKQY</sequence>
<dbReference type="NCBIfam" id="NF002325">
    <property type="entry name" value="PRK01278.1"/>
    <property type="match status" value="1"/>
</dbReference>
<comment type="cofactor">
    <cofactor evidence="6">
        <name>pyridoxal 5'-phosphate</name>
        <dbReference type="ChEBI" id="CHEBI:597326"/>
    </cofactor>
    <text evidence="6">Binds 1 pyridoxal phosphate per subunit.</text>
</comment>
<evidence type="ECO:0000256" key="5">
    <source>
        <dbReference type="ARBA" id="ARBA00022898"/>
    </source>
</evidence>
<dbReference type="EMBL" id="JACHFF010000001">
    <property type="protein sequence ID" value="MBB6422128.1"/>
    <property type="molecule type" value="Genomic_DNA"/>
</dbReference>
<dbReference type="Proteomes" id="UP000545588">
    <property type="component" value="Unassembled WGS sequence"/>
</dbReference>
<dbReference type="CDD" id="cd00610">
    <property type="entry name" value="OAT_like"/>
    <property type="match status" value="1"/>
</dbReference>
<feature type="binding site" evidence="6">
    <location>
        <position position="144"/>
    </location>
    <ligand>
        <name>N(2)-acetyl-L-ornithine</name>
        <dbReference type="ChEBI" id="CHEBI:57805"/>
    </ligand>
</feature>
<dbReference type="NCBIfam" id="TIGR00707">
    <property type="entry name" value="argD"/>
    <property type="match status" value="1"/>
</dbReference>
<feature type="modified residue" description="N6-(pyridoxal phosphate)lysine" evidence="6">
    <location>
        <position position="254"/>
    </location>
</feature>
<dbReference type="PIRSF" id="PIRSF000521">
    <property type="entry name" value="Transaminase_4ab_Lys_Orn"/>
    <property type="match status" value="1"/>
</dbReference>
<keyword evidence="6" id="KW-0055">Arginine biosynthesis</keyword>
<proteinExistence type="inferred from homology"/>
<evidence type="ECO:0000313" key="9">
    <source>
        <dbReference type="Proteomes" id="UP000534001"/>
    </source>
</evidence>
<dbReference type="HAMAP" id="MF_01107">
    <property type="entry name" value="ArgD_aminotrans_3"/>
    <property type="match status" value="1"/>
</dbReference>
<dbReference type="InterPro" id="IPR050103">
    <property type="entry name" value="Class-III_PLP-dep_AT"/>
</dbReference>
<evidence type="ECO:0000256" key="3">
    <source>
        <dbReference type="ARBA" id="ARBA00022605"/>
    </source>
</evidence>
<accession>A0A6V7RML0</accession>
<dbReference type="GO" id="GO:0003992">
    <property type="term" value="F:N2-acetyl-L-ornithine:2-oxoglutarate 5-aminotransferase activity"/>
    <property type="evidence" value="ECO:0007669"/>
    <property type="project" value="UniProtKB-UniRule"/>
</dbReference>
<protein>
    <recommendedName>
        <fullName evidence="6">Acetylornithine aminotransferase</fullName>
        <shortName evidence="6">ACOAT</shortName>
        <ecNumber evidence="6">2.6.1.11</ecNumber>
    </recommendedName>
</protein>
<dbReference type="Pfam" id="PF00202">
    <property type="entry name" value="Aminotran_3"/>
    <property type="match status" value="1"/>
</dbReference>
<dbReference type="GO" id="GO:0030170">
    <property type="term" value="F:pyridoxal phosphate binding"/>
    <property type="evidence" value="ECO:0007669"/>
    <property type="project" value="InterPro"/>
</dbReference>
<dbReference type="InterPro" id="IPR005814">
    <property type="entry name" value="Aminotrans_3"/>
</dbReference>
<comment type="miscellaneous">
    <text evidence="6">May also have succinyldiaminopimelate aminotransferase activity, thus carrying out the corresponding step in lysine biosynthesis.</text>
</comment>
<dbReference type="PROSITE" id="PS00600">
    <property type="entry name" value="AA_TRANSFER_CLASS_3"/>
    <property type="match status" value="1"/>
</dbReference>
<comment type="subunit">
    <text evidence="6">Homodimer.</text>
</comment>
<feature type="binding site" evidence="6">
    <location>
        <position position="141"/>
    </location>
    <ligand>
        <name>pyridoxal 5'-phosphate</name>
        <dbReference type="ChEBI" id="CHEBI:597326"/>
    </ligand>
</feature>
<keyword evidence="2 6" id="KW-0032">Aminotransferase</keyword>
<dbReference type="Proteomes" id="UP000534001">
    <property type="component" value="Unassembled WGS sequence"/>
</dbReference>
<dbReference type="Gene3D" id="3.90.1150.10">
    <property type="entry name" value="Aspartate Aminotransferase, domain 1"/>
    <property type="match status" value="1"/>
</dbReference>
<dbReference type="Gene3D" id="3.40.640.10">
    <property type="entry name" value="Type I PLP-dependent aspartate aminotransferase-like (Major domain)"/>
    <property type="match status" value="1"/>
</dbReference>
<feature type="binding site" evidence="6">
    <location>
        <begin position="108"/>
        <end position="109"/>
    </location>
    <ligand>
        <name>pyridoxal 5'-phosphate</name>
        <dbReference type="ChEBI" id="CHEBI:597326"/>
    </ligand>
</feature>
<keyword evidence="10" id="KW-1185">Reference proteome</keyword>
<evidence type="ECO:0000256" key="1">
    <source>
        <dbReference type="ARBA" id="ARBA00022490"/>
    </source>
</evidence>
<dbReference type="FunFam" id="3.40.640.10:FF:000004">
    <property type="entry name" value="Acetylornithine aminotransferase"/>
    <property type="match status" value="1"/>
</dbReference>
<keyword evidence="5 6" id="KW-0663">Pyridoxal phosphate</keyword>
<evidence type="ECO:0000256" key="2">
    <source>
        <dbReference type="ARBA" id="ARBA00022576"/>
    </source>
</evidence>
<dbReference type="SUPFAM" id="SSF53383">
    <property type="entry name" value="PLP-dependent transferases"/>
    <property type="match status" value="1"/>
</dbReference>
<evidence type="ECO:0000313" key="7">
    <source>
        <dbReference type="EMBL" id="CAD2079629.1"/>
    </source>
</evidence>
<dbReference type="GO" id="GO:0006526">
    <property type="term" value="P:L-arginine biosynthetic process"/>
    <property type="evidence" value="ECO:0007669"/>
    <property type="project" value="UniProtKB-UniRule"/>
</dbReference>
<dbReference type="RefSeq" id="WP_184280633.1">
    <property type="nucleotide sequence ID" value="NZ_BMCO01000001.1"/>
</dbReference>
<comment type="caution">
    <text evidence="7">The sequence shown here is derived from an EMBL/GenBank/DDBJ whole genome shotgun (WGS) entry which is preliminary data.</text>
</comment>
<gene>
    <name evidence="6 7" type="primary">argD</name>
    <name evidence="8" type="ORF">HNR41_000054</name>
    <name evidence="7" type="ORF">JEOCOQ751_01527</name>
</gene>